<proteinExistence type="predicted"/>
<keyword evidence="1" id="KW-0802">TPR repeat</keyword>
<reference evidence="3 4" key="1">
    <citation type="submission" date="2019-03" db="EMBL/GenBank/DDBJ databases">
        <title>Genomic Encyclopedia of Type Strains, Phase III (KMG-III): the genomes of soil and plant-associated and newly described type strains.</title>
        <authorList>
            <person name="Whitman W."/>
        </authorList>
    </citation>
    <scope>NUCLEOTIDE SEQUENCE [LARGE SCALE GENOMIC DNA]</scope>
    <source>
        <strain evidence="3 4">CGMCC 1.7660</strain>
    </source>
</reference>
<dbReference type="Gene3D" id="3.30.70.1230">
    <property type="entry name" value="Nucleotide cyclase"/>
    <property type="match status" value="1"/>
</dbReference>
<dbReference type="EMBL" id="SNYW01000013">
    <property type="protein sequence ID" value="TDQ78528.1"/>
    <property type="molecule type" value="Genomic_DNA"/>
</dbReference>
<dbReference type="PANTHER" id="PTHR43081">
    <property type="entry name" value="ADENYLATE CYCLASE, TERMINAL-DIFFERENTIATION SPECIFIC-RELATED"/>
    <property type="match status" value="1"/>
</dbReference>
<accession>A0A4R6WQ82</accession>
<dbReference type="InterPro" id="IPR019734">
    <property type="entry name" value="TPR_rpt"/>
</dbReference>
<feature type="domain" description="Guanylate cyclase" evidence="2">
    <location>
        <begin position="11"/>
        <end position="126"/>
    </location>
</feature>
<evidence type="ECO:0000256" key="1">
    <source>
        <dbReference type="PROSITE-ProRule" id="PRU00339"/>
    </source>
</evidence>
<dbReference type="GO" id="GO:0006171">
    <property type="term" value="P:cAMP biosynthetic process"/>
    <property type="evidence" value="ECO:0007669"/>
    <property type="project" value="TreeGrafter"/>
</dbReference>
<dbReference type="AlphaFoldDB" id="A0A4R6WQ82"/>
<dbReference type="GO" id="GO:0004016">
    <property type="term" value="F:adenylate cyclase activity"/>
    <property type="evidence" value="ECO:0007669"/>
    <property type="project" value="UniProtKB-ARBA"/>
</dbReference>
<dbReference type="GO" id="GO:0035556">
    <property type="term" value="P:intracellular signal transduction"/>
    <property type="evidence" value="ECO:0007669"/>
    <property type="project" value="InterPro"/>
</dbReference>
<dbReference type="Gene3D" id="3.40.50.10070">
    <property type="entry name" value="TolB, N-terminal domain"/>
    <property type="match status" value="1"/>
</dbReference>
<dbReference type="Proteomes" id="UP000295783">
    <property type="component" value="Unassembled WGS sequence"/>
</dbReference>
<dbReference type="Pfam" id="PF00211">
    <property type="entry name" value="Guanylate_cyc"/>
    <property type="match status" value="1"/>
</dbReference>
<dbReference type="InterPro" id="IPR011990">
    <property type="entry name" value="TPR-like_helical_dom_sf"/>
</dbReference>
<feature type="repeat" description="TPR" evidence="1">
    <location>
        <begin position="418"/>
        <end position="451"/>
    </location>
</feature>
<dbReference type="PANTHER" id="PTHR43081:SF19">
    <property type="entry name" value="PH-SENSITIVE ADENYLATE CYCLASE RV1264"/>
    <property type="match status" value="1"/>
</dbReference>
<dbReference type="InterPro" id="IPR029787">
    <property type="entry name" value="Nucleotide_cyclase"/>
</dbReference>
<dbReference type="Gene3D" id="1.25.40.10">
    <property type="entry name" value="Tetratricopeptide repeat domain"/>
    <property type="match status" value="1"/>
</dbReference>
<dbReference type="SUPFAM" id="SSF48452">
    <property type="entry name" value="TPR-like"/>
    <property type="match status" value="1"/>
</dbReference>
<dbReference type="SUPFAM" id="SSF55073">
    <property type="entry name" value="Nucleotide cyclase"/>
    <property type="match status" value="1"/>
</dbReference>
<dbReference type="PROSITE" id="PS50005">
    <property type="entry name" value="TPR"/>
    <property type="match status" value="1"/>
</dbReference>
<protein>
    <submittedName>
        <fullName evidence="3">TolB-like protein</fullName>
    </submittedName>
</protein>
<dbReference type="InterPro" id="IPR050697">
    <property type="entry name" value="Adenylyl/Guanylyl_Cyclase_3/4"/>
</dbReference>
<comment type="caution">
    <text evidence="3">The sequence shown here is derived from an EMBL/GenBank/DDBJ whole genome shotgun (WGS) entry which is preliminary data.</text>
</comment>
<dbReference type="PROSITE" id="PS50125">
    <property type="entry name" value="GUANYLATE_CYCLASE_2"/>
    <property type="match status" value="1"/>
</dbReference>
<evidence type="ECO:0000259" key="2">
    <source>
        <dbReference type="PROSITE" id="PS50125"/>
    </source>
</evidence>
<gene>
    <name evidence="3" type="ORF">A8950_3584</name>
</gene>
<evidence type="ECO:0000313" key="3">
    <source>
        <dbReference type="EMBL" id="TDQ78528.1"/>
    </source>
</evidence>
<dbReference type="CDD" id="cd07302">
    <property type="entry name" value="CHD"/>
    <property type="match status" value="1"/>
</dbReference>
<dbReference type="SMART" id="SM00028">
    <property type="entry name" value="TPR"/>
    <property type="match status" value="2"/>
</dbReference>
<dbReference type="InterPro" id="IPR001054">
    <property type="entry name" value="A/G_cyclase"/>
</dbReference>
<name>A0A4R6WQ82_9PROT</name>
<evidence type="ECO:0000313" key="4">
    <source>
        <dbReference type="Proteomes" id="UP000295783"/>
    </source>
</evidence>
<organism evidence="3 4">
    <name type="scientific">Dongia mobilis</name>
    <dbReference type="NCBI Taxonomy" id="578943"/>
    <lineage>
        <taxon>Bacteria</taxon>
        <taxon>Pseudomonadati</taxon>
        <taxon>Pseudomonadota</taxon>
        <taxon>Alphaproteobacteria</taxon>
        <taxon>Rhodospirillales</taxon>
        <taxon>Dongiaceae</taxon>
        <taxon>Dongia</taxon>
    </lineage>
</organism>
<sequence length="583" mass="64887">MQAPMPRRLVAILAADAVDYSRLMHRDEEAGMSILLQRRQVLDEEIRRHGGRIFSGAGDSVLAEFGSALDSVRCALQSQRLLERLNADDSAERRLAFRIGINLGDVIPTDDGNLYGDCVNLASRLESVARPGGICLSEEAYRQVRQCADFSFDDLGQVQLKNIGPVRVYQVASSGGNASKATRAVDATALRSRPGISIVVLPFDNLSGDPAQEYFCDGLVNDITTDLSRFPDLLVIAANSAFAYKHRHRKVQEIAAELDVRYLLEGSVQRLQERIRVNAQLIDGGTGHHVWAERFEHDRGDLFQLQDEIIRRVVGALPGRLRDIEGQRALKKAVVEIDAYDAYLRGVSLYSIESQAALDLSRQQFELAAALDPGFAKAWGYLAYTAVQAWIAGWADAAILVQAEEFARRAVALDPGDYANHWDLAFVYLNTRRFDLARDSYGRAVSLNPNDADLLAEMAETLVYTGETALALKQLAEAMRRNPFHPDWYHWVMSWALFNSDRLADALAELERMNRPPQHADLLRAAILAALSRQAEAAATLDRFLAYRPGWSLVKERARMTFRHSVDEDRWLGALARAGLPAA</sequence>
<keyword evidence="4" id="KW-1185">Reference proteome</keyword>
<dbReference type="RefSeq" id="WP_166645259.1">
    <property type="nucleotide sequence ID" value="NZ_SNYW01000013.1"/>
</dbReference>